<evidence type="ECO:0000256" key="4">
    <source>
        <dbReference type="ARBA" id="ARBA00023125"/>
    </source>
</evidence>
<evidence type="ECO:0000256" key="6">
    <source>
        <dbReference type="SAM" id="MobiDB-lite"/>
    </source>
</evidence>
<keyword evidence="8" id="KW-0732">Signal</keyword>
<evidence type="ECO:0000256" key="2">
    <source>
        <dbReference type="ARBA" id="ARBA00022529"/>
    </source>
</evidence>
<dbReference type="InterPro" id="IPR002186">
    <property type="entry name" value="Neocarzinostatin_fam"/>
</dbReference>
<keyword evidence="7" id="KW-0472">Membrane</keyword>
<organism evidence="9 10">
    <name type="scientific">Nocardioides cavernae</name>
    <dbReference type="NCBI Taxonomy" id="1921566"/>
    <lineage>
        <taxon>Bacteria</taxon>
        <taxon>Bacillati</taxon>
        <taxon>Actinomycetota</taxon>
        <taxon>Actinomycetes</taxon>
        <taxon>Propionibacteriales</taxon>
        <taxon>Nocardioidaceae</taxon>
        <taxon>Nocardioides</taxon>
    </lineage>
</organism>
<dbReference type="Pfam" id="PF00960">
    <property type="entry name" value="Neocarzinostat"/>
    <property type="match status" value="1"/>
</dbReference>
<keyword evidence="4" id="KW-0238">DNA-binding</keyword>
<dbReference type="EMBL" id="JACXYZ010000003">
    <property type="protein sequence ID" value="MBD3926749.1"/>
    <property type="molecule type" value="Genomic_DNA"/>
</dbReference>
<proteinExistence type="inferred from homology"/>
<dbReference type="Gene3D" id="2.60.40.230">
    <property type="entry name" value="Neocarzinostatin-like"/>
    <property type="match status" value="1"/>
</dbReference>
<evidence type="ECO:0000256" key="8">
    <source>
        <dbReference type="SAM" id="SignalP"/>
    </source>
</evidence>
<evidence type="ECO:0000256" key="1">
    <source>
        <dbReference type="ARBA" id="ARBA00010648"/>
    </source>
</evidence>
<feature type="chain" id="PRO_5045833200" description="LPXTG cell wall anchor domain-containing protein" evidence="8">
    <location>
        <begin position="29"/>
        <end position="233"/>
    </location>
</feature>
<protein>
    <recommendedName>
        <fullName evidence="11">LPXTG cell wall anchor domain-containing protein</fullName>
    </recommendedName>
</protein>
<keyword evidence="7" id="KW-0812">Transmembrane</keyword>
<evidence type="ECO:0000313" key="9">
    <source>
        <dbReference type="EMBL" id="MBD3926749.1"/>
    </source>
</evidence>
<dbReference type="SUPFAM" id="SSF49319">
    <property type="entry name" value="Actinoxanthin-like"/>
    <property type="match status" value="1"/>
</dbReference>
<evidence type="ECO:0008006" key="11">
    <source>
        <dbReference type="Google" id="ProtNLM"/>
    </source>
</evidence>
<keyword evidence="7" id="KW-1133">Transmembrane helix</keyword>
<comment type="caution">
    <text evidence="9">The sequence shown here is derived from an EMBL/GenBank/DDBJ whole genome shotgun (WGS) entry which is preliminary data.</text>
</comment>
<keyword evidence="2" id="KW-0929">Antimicrobial</keyword>
<evidence type="ECO:0000256" key="7">
    <source>
        <dbReference type="SAM" id="Phobius"/>
    </source>
</evidence>
<keyword evidence="10" id="KW-1185">Reference proteome</keyword>
<evidence type="ECO:0000313" key="10">
    <source>
        <dbReference type="Proteomes" id="UP000618818"/>
    </source>
</evidence>
<feature type="region of interest" description="Disordered" evidence="6">
    <location>
        <begin position="156"/>
        <end position="192"/>
    </location>
</feature>
<feature type="transmembrane region" description="Helical" evidence="7">
    <location>
        <begin position="201"/>
        <end position="223"/>
    </location>
</feature>
<evidence type="ECO:0000256" key="3">
    <source>
        <dbReference type="ARBA" id="ARBA00023022"/>
    </source>
</evidence>
<name>A0ABR8NJX5_9ACTN</name>
<keyword evidence="3" id="KW-0044">Antibiotic</keyword>
<sequence length="233" mass="22591">MKRRLLSGLAVALSTIGFLVLTASPSSAAPRVTTTPSVSGTIQDGTKVTVSVSGFPANTKPVAVGQCRVPYAGPADCNISGGATLRTADASGKIEDTTLTLSAKFTTGSGATVDCTQVKCVIGIGPLPTSNPPAVVSANTVNMPLVFGAAGGGTAPVSSPSTAPVSNPSTAPSTTPTAAPTSAPTTSGGSAALPHTGPLDALPVVLIAGSALLLLGAAVLLLVPGRRRIGGQA</sequence>
<keyword evidence="5" id="KW-1015">Disulfide bond</keyword>
<dbReference type="Proteomes" id="UP000618818">
    <property type="component" value="Unassembled WGS sequence"/>
</dbReference>
<accession>A0ABR8NJX5</accession>
<gene>
    <name evidence="9" type="ORF">IEZ26_19170</name>
</gene>
<reference evidence="9 10" key="1">
    <citation type="submission" date="2020-09" db="EMBL/GenBank/DDBJ databases">
        <title>novel species in genus Nocardioides.</title>
        <authorList>
            <person name="Zhang G."/>
        </authorList>
    </citation>
    <scope>NUCLEOTIDE SEQUENCE [LARGE SCALE GENOMIC DNA]</scope>
    <source>
        <strain evidence="9 10">KCTC 39551</strain>
    </source>
</reference>
<dbReference type="RefSeq" id="WP_191196588.1">
    <property type="nucleotide sequence ID" value="NZ_JACXYZ010000003.1"/>
</dbReference>
<feature type="signal peptide" evidence="8">
    <location>
        <begin position="1"/>
        <end position="28"/>
    </location>
</feature>
<evidence type="ECO:0000256" key="5">
    <source>
        <dbReference type="ARBA" id="ARBA00023157"/>
    </source>
</evidence>
<comment type="similarity">
    <text evidence="1">Belongs to the neocarzinostatin family.</text>
</comment>
<dbReference type="InterPro" id="IPR027273">
    <property type="entry name" value="Neocarzinostatin-like"/>
</dbReference>